<dbReference type="PATRIC" id="fig|37919.13.peg.3558"/>
<gene>
    <name evidence="1" type="ORF">R1CP_17150</name>
</gene>
<evidence type="ECO:0000313" key="2">
    <source>
        <dbReference type="Proteomes" id="UP000186108"/>
    </source>
</evidence>
<accession>A0A1B1K6B0</accession>
<name>A0A1B1K6B0_RHOOP</name>
<dbReference type="EMBL" id="CP009111">
    <property type="protein sequence ID" value="ANS28116.1"/>
    <property type="molecule type" value="Genomic_DNA"/>
</dbReference>
<proteinExistence type="predicted"/>
<protein>
    <submittedName>
        <fullName evidence="1">Uncharacterized protein</fullName>
    </submittedName>
</protein>
<reference evidence="1 2" key="1">
    <citation type="submission" date="2014-07" db="EMBL/GenBank/DDBJ databases">
        <authorList>
            <person name="Zhang J.E."/>
            <person name="Yang H."/>
            <person name="Guo J."/>
            <person name="Deng Z."/>
            <person name="Luo H."/>
            <person name="Luo M."/>
            <person name="Zhao B."/>
        </authorList>
    </citation>
    <scope>NUCLEOTIDE SEQUENCE [LARGE SCALE GENOMIC DNA]</scope>
    <source>
        <strain evidence="1 2">1CP</strain>
    </source>
</reference>
<organism evidence="1 2">
    <name type="scientific">Rhodococcus opacus</name>
    <name type="common">Nocardia opaca</name>
    <dbReference type="NCBI Taxonomy" id="37919"/>
    <lineage>
        <taxon>Bacteria</taxon>
        <taxon>Bacillati</taxon>
        <taxon>Actinomycetota</taxon>
        <taxon>Actinomycetes</taxon>
        <taxon>Mycobacteriales</taxon>
        <taxon>Nocardiaceae</taxon>
        <taxon>Rhodococcus</taxon>
    </lineage>
</organism>
<dbReference type="AlphaFoldDB" id="A0A1B1K6B0"/>
<sequence>MSDSDAEHLAAALDIKTVKNLGTNKYFLWAQAVATLAE</sequence>
<evidence type="ECO:0000313" key="1">
    <source>
        <dbReference type="EMBL" id="ANS28116.1"/>
    </source>
</evidence>
<dbReference type="Proteomes" id="UP000186108">
    <property type="component" value="Chromosome"/>
</dbReference>